<comment type="caution">
    <text evidence="1">The sequence shown here is derived from an EMBL/GenBank/DDBJ whole genome shotgun (WGS) entry which is preliminary data.</text>
</comment>
<sequence length="252" mass="28842">MRLRMQGAMRAAQERNLGFEAIAMSRINDIDCVEYSRLSRINAGSMVILDDWFRMVFPLLAERRARVALIEKQNIPYGYAQYTKGWHMMELRCRENVFAGLDLLHASGCRKIALLSCYVLSSRRHPALLAYREWGEAHGMPEMVFELPGWNEDKLPPPRAAIMEFYRRHEFDGILLGYGYFNTSGTIQACLGLPDSIPVFGFDFFRSTVPLLKHFPCSCAPHERMGYDAVALLADHPGSGRSISYYDYELQP</sequence>
<dbReference type="AlphaFoldDB" id="A0A645EXV8"/>
<reference evidence="1" key="1">
    <citation type="submission" date="2019-08" db="EMBL/GenBank/DDBJ databases">
        <authorList>
            <person name="Kucharzyk K."/>
            <person name="Murdoch R.W."/>
            <person name="Higgins S."/>
            <person name="Loffler F."/>
        </authorList>
    </citation>
    <scope>NUCLEOTIDE SEQUENCE</scope>
</reference>
<name>A0A645EXV8_9ZZZZ</name>
<protein>
    <submittedName>
        <fullName evidence="1">Uncharacterized protein</fullName>
    </submittedName>
</protein>
<dbReference type="EMBL" id="VSSQ01051975">
    <property type="protein sequence ID" value="MPN06082.1"/>
    <property type="molecule type" value="Genomic_DNA"/>
</dbReference>
<evidence type="ECO:0000313" key="1">
    <source>
        <dbReference type="EMBL" id="MPN06082.1"/>
    </source>
</evidence>
<accession>A0A645EXV8</accession>
<gene>
    <name evidence="1" type="ORF">SDC9_153337</name>
</gene>
<proteinExistence type="predicted"/>
<organism evidence="1">
    <name type="scientific">bioreactor metagenome</name>
    <dbReference type="NCBI Taxonomy" id="1076179"/>
    <lineage>
        <taxon>unclassified sequences</taxon>
        <taxon>metagenomes</taxon>
        <taxon>ecological metagenomes</taxon>
    </lineage>
</organism>